<dbReference type="SUPFAM" id="SSF53448">
    <property type="entry name" value="Nucleotide-diphospho-sugar transferases"/>
    <property type="match status" value="1"/>
</dbReference>
<dbReference type="PATRIC" id="fig|997874.3.peg.4723"/>
<evidence type="ECO:0000259" key="6">
    <source>
        <dbReference type="Pfam" id="PF00535"/>
    </source>
</evidence>
<reference evidence="7 8" key="1">
    <citation type="submission" date="2012-02" db="EMBL/GenBank/DDBJ databases">
        <title>The Genome Sequence of Bacteroides cellulosilyticus CL02T12C19.</title>
        <authorList>
            <consortium name="The Broad Institute Genome Sequencing Platform"/>
            <person name="Earl A."/>
            <person name="Ward D."/>
            <person name="Feldgarden M."/>
            <person name="Gevers D."/>
            <person name="Zitomersky N.L."/>
            <person name="Coyne M.J."/>
            <person name="Comstock L.E."/>
            <person name="Young S.K."/>
            <person name="Zeng Q."/>
            <person name="Gargeya S."/>
            <person name="Fitzgerald M."/>
            <person name="Haas B."/>
            <person name="Abouelleil A."/>
            <person name="Alvarado L."/>
            <person name="Arachchi H.M."/>
            <person name="Berlin A."/>
            <person name="Chapman S.B."/>
            <person name="Gearin G."/>
            <person name="Goldberg J."/>
            <person name="Griggs A."/>
            <person name="Gujja S."/>
            <person name="Hansen M."/>
            <person name="Heiman D."/>
            <person name="Howarth C."/>
            <person name="Larimer J."/>
            <person name="Lui A."/>
            <person name="MacDonald P.J.P."/>
            <person name="McCowen C."/>
            <person name="Montmayeur A."/>
            <person name="Murphy C."/>
            <person name="Neiman D."/>
            <person name="Pearson M."/>
            <person name="Priest M."/>
            <person name="Roberts A."/>
            <person name="Saif S."/>
            <person name="Shea T."/>
            <person name="Sisk P."/>
            <person name="Stolte C."/>
            <person name="Sykes S."/>
            <person name="Wortman J."/>
            <person name="Nusbaum C."/>
            <person name="Birren B."/>
        </authorList>
    </citation>
    <scope>NUCLEOTIDE SEQUENCE [LARGE SCALE GENOMIC DNA]</scope>
    <source>
        <strain evidence="7 8">CL02T12C19</strain>
    </source>
</reference>
<evidence type="ECO:0000313" key="8">
    <source>
        <dbReference type="Proteomes" id="UP000003741"/>
    </source>
</evidence>
<evidence type="ECO:0000256" key="1">
    <source>
        <dbReference type="ARBA" id="ARBA00004236"/>
    </source>
</evidence>
<keyword evidence="4" id="KW-0808">Transferase</keyword>
<keyword evidence="8" id="KW-1185">Reference proteome</keyword>
<dbReference type="InterPro" id="IPR001173">
    <property type="entry name" value="Glyco_trans_2-like"/>
</dbReference>
<evidence type="ECO:0000256" key="3">
    <source>
        <dbReference type="ARBA" id="ARBA00022676"/>
    </source>
</evidence>
<keyword evidence="3" id="KW-0328">Glycosyltransferase</keyword>
<evidence type="ECO:0000256" key="4">
    <source>
        <dbReference type="ARBA" id="ARBA00022679"/>
    </source>
</evidence>
<dbReference type="Pfam" id="PF00535">
    <property type="entry name" value="Glycos_transf_2"/>
    <property type="match status" value="1"/>
</dbReference>
<dbReference type="PANTHER" id="PTHR43646:SF2">
    <property type="entry name" value="GLYCOSYLTRANSFERASE 2-LIKE DOMAIN-CONTAINING PROTEIN"/>
    <property type="match status" value="1"/>
</dbReference>
<dbReference type="GO" id="GO:0005886">
    <property type="term" value="C:plasma membrane"/>
    <property type="evidence" value="ECO:0007669"/>
    <property type="project" value="UniProtKB-SubCell"/>
</dbReference>
<accession>I9Q7I5</accession>
<dbReference type="PANTHER" id="PTHR43646">
    <property type="entry name" value="GLYCOSYLTRANSFERASE"/>
    <property type="match status" value="1"/>
</dbReference>
<dbReference type="RefSeq" id="WP_007218673.1">
    <property type="nucleotide sequence ID" value="NZ_JH724088.1"/>
</dbReference>
<dbReference type="HOGENOM" id="CLU_084477_0_0_10"/>
<gene>
    <name evidence="7" type="ORF">HMPREF1062_04619</name>
</gene>
<dbReference type="GO" id="GO:0016757">
    <property type="term" value="F:glycosyltransferase activity"/>
    <property type="evidence" value="ECO:0007669"/>
    <property type="project" value="UniProtKB-KW"/>
</dbReference>
<dbReference type="InterPro" id="IPR029044">
    <property type="entry name" value="Nucleotide-diphossugar_trans"/>
</dbReference>
<keyword evidence="5" id="KW-0472">Membrane</keyword>
<name>I9Q7I5_9BACE</name>
<comment type="subcellular location">
    <subcellularLocation>
        <location evidence="1">Cell membrane</location>
    </subcellularLocation>
</comment>
<evidence type="ECO:0000256" key="5">
    <source>
        <dbReference type="ARBA" id="ARBA00023136"/>
    </source>
</evidence>
<dbReference type="Gene3D" id="3.90.550.10">
    <property type="entry name" value="Spore Coat Polysaccharide Biosynthesis Protein SpsA, Chain A"/>
    <property type="match status" value="1"/>
</dbReference>
<comment type="caution">
    <text evidence="7">The sequence shown here is derived from an EMBL/GenBank/DDBJ whole genome shotgun (WGS) entry which is preliminary data.</text>
</comment>
<dbReference type="EMBL" id="AGXG01000094">
    <property type="protein sequence ID" value="EIY25216.1"/>
    <property type="molecule type" value="Genomic_DNA"/>
</dbReference>
<sequence length="294" mass="34110">MKTWYTPYLTVFDKDWADVPQRIKVEIKDKMSQFYPEEPLVSVVLIAHNEEKHIAACLWSLCNNVYNFSAEIIVIDNMSTDRTTEVLRELGVTYFEEKKKGPGFARACGLEHARGMYHLCIDSDTLYPPYYVISHMKRLQQPGVVCTYSLWSFLPDEAHSRWGLWVYEGLRDIYLNIQNVKRPEKNVRGMALAFHTELARKVGFHTNIIRGEDGMMALGLKEYGKLRFIRKQKARVMTCNTTLNGGGSLWQNFVYRFKKGMKGFTGLFHSMAHYEDRPSNMIKKDGNRPDGEIQ</sequence>
<proteinExistence type="predicted"/>
<dbReference type="AlphaFoldDB" id="I9Q7I5"/>
<keyword evidence="2" id="KW-1003">Cell membrane</keyword>
<evidence type="ECO:0000256" key="2">
    <source>
        <dbReference type="ARBA" id="ARBA00022475"/>
    </source>
</evidence>
<dbReference type="Proteomes" id="UP000003741">
    <property type="component" value="Unassembled WGS sequence"/>
</dbReference>
<organism evidence="7 8">
    <name type="scientific">Bacteroides cellulosilyticus CL02T12C19</name>
    <dbReference type="NCBI Taxonomy" id="997874"/>
    <lineage>
        <taxon>Bacteria</taxon>
        <taxon>Pseudomonadati</taxon>
        <taxon>Bacteroidota</taxon>
        <taxon>Bacteroidia</taxon>
        <taxon>Bacteroidales</taxon>
        <taxon>Bacteroidaceae</taxon>
        <taxon>Bacteroides</taxon>
    </lineage>
</organism>
<dbReference type="CDD" id="cd00761">
    <property type="entry name" value="Glyco_tranf_GTA_type"/>
    <property type="match status" value="1"/>
</dbReference>
<feature type="domain" description="Glycosyltransferase 2-like" evidence="6">
    <location>
        <begin position="42"/>
        <end position="166"/>
    </location>
</feature>
<evidence type="ECO:0000313" key="7">
    <source>
        <dbReference type="EMBL" id="EIY25216.1"/>
    </source>
</evidence>
<protein>
    <recommendedName>
        <fullName evidence="6">Glycosyltransferase 2-like domain-containing protein</fullName>
    </recommendedName>
</protein>
<dbReference type="OrthoDB" id="1016922at2"/>